<gene>
    <name evidence="2" type="ORF">SKAU_G00303300</name>
</gene>
<evidence type="ECO:0000256" key="1">
    <source>
        <dbReference type="SAM" id="MobiDB-lite"/>
    </source>
</evidence>
<protein>
    <submittedName>
        <fullName evidence="2">Uncharacterized protein</fullName>
    </submittedName>
</protein>
<keyword evidence="3" id="KW-1185">Reference proteome</keyword>
<dbReference type="EMBL" id="JAINUF010000012">
    <property type="protein sequence ID" value="KAJ8346137.1"/>
    <property type="molecule type" value="Genomic_DNA"/>
</dbReference>
<sequence length="67" mass="7318">MSRYGNECRGEKLRVRTSVPQRSAVYPTGRDDLPRTPPEPGVGEGGTQRTCSLQKLLIIFAGVNLST</sequence>
<evidence type="ECO:0000313" key="3">
    <source>
        <dbReference type="Proteomes" id="UP001152622"/>
    </source>
</evidence>
<dbReference type="AlphaFoldDB" id="A0A9Q1IMI5"/>
<evidence type="ECO:0000313" key="2">
    <source>
        <dbReference type="EMBL" id="KAJ8346137.1"/>
    </source>
</evidence>
<dbReference type="Proteomes" id="UP001152622">
    <property type="component" value="Chromosome 12"/>
</dbReference>
<organism evidence="2 3">
    <name type="scientific">Synaphobranchus kaupii</name>
    <name type="common">Kaup's arrowtooth eel</name>
    <dbReference type="NCBI Taxonomy" id="118154"/>
    <lineage>
        <taxon>Eukaryota</taxon>
        <taxon>Metazoa</taxon>
        <taxon>Chordata</taxon>
        <taxon>Craniata</taxon>
        <taxon>Vertebrata</taxon>
        <taxon>Euteleostomi</taxon>
        <taxon>Actinopterygii</taxon>
        <taxon>Neopterygii</taxon>
        <taxon>Teleostei</taxon>
        <taxon>Anguilliformes</taxon>
        <taxon>Synaphobranchidae</taxon>
        <taxon>Synaphobranchus</taxon>
    </lineage>
</organism>
<feature type="compositionally biased region" description="Basic and acidic residues" evidence="1">
    <location>
        <begin position="1"/>
        <end position="14"/>
    </location>
</feature>
<reference evidence="2" key="1">
    <citation type="journal article" date="2023" name="Science">
        <title>Genome structures resolve the early diversification of teleost fishes.</title>
        <authorList>
            <person name="Parey E."/>
            <person name="Louis A."/>
            <person name="Montfort J."/>
            <person name="Bouchez O."/>
            <person name="Roques C."/>
            <person name="Iampietro C."/>
            <person name="Lluch J."/>
            <person name="Castinel A."/>
            <person name="Donnadieu C."/>
            <person name="Desvignes T."/>
            <person name="Floi Bucao C."/>
            <person name="Jouanno E."/>
            <person name="Wen M."/>
            <person name="Mejri S."/>
            <person name="Dirks R."/>
            <person name="Jansen H."/>
            <person name="Henkel C."/>
            <person name="Chen W.J."/>
            <person name="Zahm M."/>
            <person name="Cabau C."/>
            <person name="Klopp C."/>
            <person name="Thompson A.W."/>
            <person name="Robinson-Rechavi M."/>
            <person name="Braasch I."/>
            <person name="Lecointre G."/>
            <person name="Bobe J."/>
            <person name="Postlethwait J.H."/>
            <person name="Berthelot C."/>
            <person name="Roest Crollius H."/>
            <person name="Guiguen Y."/>
        </authorList>
    </citation>
    <scope>NUCLEOTIDE SEQUENCE</scope>
    <source>
        <strain evidence="2">WJC10195</strain>
    </source>
</reference>
<accession>A0A9Q1IMI5</accession>
<proteinExistence type="predicted"/>
<comment type="caution">
    <text evidence="2">The sequence shown here is derived from an EMBL/GenBank/DDBJ whole genome shotgun (WGS) entry which is preliminary data.</text>
</comment>
<feature type="region of interest" description="Disordered" evidence="1">
    <location>
        <begin position="1"/>
        <end position="48"/>
    </location>
</feature>
<name>A0A9Q1IMI5_SYNKA</name>